<accession>D3F8K8</accession>
<comment type="pathway">
    <text evidence="1">Protein modification; [NiFe] hydrogenase maturation.</text>
</comment>
<dbReference type="HOGENOM" id="CLU_009164_0_0_11"/>
<feature type="domain" description="Acylphosphatase-like" evidence="11">
    <location>
        <begin position="1"/>
        <end position="85"/>
    </location>
</feature>
<name>D3F8K8_CONWI</name>
<sequence length="818" mass="84643">MRVEGVVQGVGFRPYVFRLAEELGLAGFVLNDVHGVLAEVEGEDAAVARFLALLPERAPPLARVEGVAVRDLDPVGDGGAFAIVESVAGGTPDARVSPDTATCDDCLAELSDPADRRFRYPFLNCTNCGPRFTIVRGVPYDRPATTMASFAMCAACRAEYDDPRDRRFHAQPNACPACGPRARLLDAEGREIADAPASPDAVGPADAPAFPDAVAAAAAELLAGRIVAVKGVGGYHLACRADEERVVAALRARKRREQRPFALMVASVAAARALVELGEAEERLLCSRARPIVLAARRADGGAAGARVADAVAPGAPELGLMLPYTPLHQLLLTDAGGVPLVMTSGNVSDEPIAFDDAEALRRLGAIADLLLVHDRPIATRTDDSVMRVVEVAGARRPLPLRRSRGFVPDGIALPLTATRPILACGAELKSTFCLAKGTTAWVGHHIGDLQNYATERSFRDGIAHFERLFAVTPQLVAHDLHPDYRSTAYALEREGVETVAVQHHHAHLAACLAEHGETGTAVGAIYDGTGLGTDGTVWGGELLLGDLTGFARVGSLPPVSLPGGDRAAREPWRMACAWLIAAREDAAPPAAAPPAAAPPAAAPPAAAPPAAAPPAAAPPPIPPALAGRIAPERWAAIARMAASGFASPPTTSMGRLFDAVAALCGMRAAVAATYEGQAAIELEAIADRAERGAYELPLAPAPPGAPPLLLYAHVTIRQVVADLAAGTQTGVVSARFHRALATATATACAQVASDAGTDLVVLSGGVFQNRLLLEETAARLQAAGLHVLVPLQLPPNDGGISYGQAAVAAARDAAAAA</sequence>
<keyword evidence="4" id="KW-0479">Metal-binding</keyword>
<dbReference type="Gene3D" id="3.30.420.40">
    <property type="match status" value="1"/>
</dbReference>
<feature type="active site" evidence="9">
    <location>
        <position position="31"/>
    </location>
</feature>
<feature type="region of interest" description="Disordered" evidence="10">
    <location>
        <begin position="590"/>
        <end position="619"/>
    </location>
</feature>
<evidence type="ECO:0000256" key="1">
    <source>
        <dbReference type="ARBA" id="ARBA00004711"/>
    </source>
</evidence>
<feature type="active site" evidence="9">
    <location>
        <position position="13"/>
    </location>
</feature>
<dbReference type="InterPro" id="IPR006070">
    <property type="entry name" value="Sua5-like_dom"/>
</dbReference>
<evidence type="ECO:0000256" key="3">
    <source>
        <dbReference type="ARBA" id="ARBA00022598"/>
    </source>
</evidence>
<dbReference type="eggNOG" id="COG0068">
    <property type="taxonomic scope" value="Bacteria"/>
</dbReference>
<dbReference type="Gene3D" id="3.30.420.360">
    <property type="match status" value="1"/>
</dbReference>
<dbReference type="SUPFAM" id="SSF54975">
    <property type="entry name" value="Acylphosphatase/BLUF domain-like"/>
    <property type="match status" value="1"/>
</dbReference>
<dbReference type="NCBIfam" id="TIGR00143">
    <property type="entry name" value="hypF"/>
    <property type="match status" value="1"/>
</dbReference>
<dbReference type="InterPro" id="IPR017968">
    <property type="entry name" value="Acylphosphatase_CS"/>
</dbReference>
<dbReference type="Pfam" id="PF01300">
    <property type="entry name" value="Sua5_yciO_yrdC"/>
    <property type="match status" value="1"/>
</dbReference>
<keyword evidence="5" id="KW-0863">Zinc-finger</keyword>
<dbReference type="InterPro" id="IPR004421">
    <property type="entry name" value="Carbamoyltransferase_HypF"/>
</dbReference>
<dbReference type="GO" id="GO:0016874">
    <property type="term" value="F:ligase activity"/>
    <property type="evidence" value="ECO:0007669"/>
    <property type="project" value="UniProtKB-UniRule"/>
</dbReference>
<dbReference type="EMBL" id="CP001854">
    <property type="protein sequence ID" value="ADB50972.1"/>
    <property type="molecule type" value="Genomic_DNA"/>
</dbReference>
<protein>
    <recommendedName>
        <fullName evidence="8">Carbamoyltransferase</fullName>
        <ecNumber evidence="8">6.2.-.-</ecNumber>
    </recommendedName>
</protein>
<evidence type="ECO:0000256" key="4">
    <source>
        <dbReference type="ARBA" id="ARBA00022723"/>
    </source>
</evidence>
<dbReference type="SUPFAM" id="SSF55821">
    <property type="entry name" value="YrdC/RibB"/>
    <property type="match status" value="1"/>
</dbReference>
<dbReference type="InterPro" id="IPR017945">
    <property type="entry name" value="DHBP_synth_RibB-like_a/b_dom"/>
</dbReference>
<keyword evidence="6" id="KW-0862">Zinc</keyword>
<dbReference type="GO" id="GO:0016743">
    <property type="term" value="F:carboxyl- or carbamoyltransferase activity"/>
    <property type="evidence" value="ECO:0007669"/>
    <property type="project" value="UniProtKB-UniRule"/>
</dbReference>
<dbReference type="GO" id="GO:0003725">
    <property type="term" value="F:double-stranded RNA binding"/>
    <property type="evidence" value="ECO:0007669"/>
    <property type="project" value="InterPro"/>
</dbReference>
<dbReference type="Pfam" id="PF17788">
    <property type="entry name" value="HypF_C"/>
    <property type="match status" value="1"/>
</dbReference>
<dbReference type="UniPathway" id="UPA00335"/>
<dbReference type="InterPro" id="IPR001792">
    <property type="entry name" value="Acylphosphatase-like_dom"/>
</dbReference>
<organism evidence="13 14">
    <name type="scientific">Conexibacter woesei (strain DSM 14684 / CCUG 47730 / CIP 108061 / JCM 11494 / NBRC 100937 / ID131577)</name>
    <dbReference type="NCBI Taxonomy" id="469383"/>
    <lineage>
        <taxon>Bacteria</taxon>
        <taxon>Bacillati</taxon>
        <taxon>Actinomycetota</taxon>
        <taxon>Thermoleophilia</taxon>
        <taxon>Solirubrobacterales</taxon>
        <taxon>Conexibacteraceae</taxon>
        <taxon>Conexibacter</taxon>
    </lineage>
</organism>
<evidence type="ECO:0000256" key="6">
    <source>
        <dbReference type="ARBA" id="ARBA00022833"/>
    </source>
</evidence>
<dbReference type="GO" id="GO:0003998">
    <property type="term" value="F:acylphosphatase activity"/>
    <property type="evidence" value="ECO:0007669"/>
    <property type="project" value="UniProtKB-EC"/>
</dbReference>
<feature type="compositionally biased region" description="Pro residues" evidence="10">
    <location>
        <begin position="591"/>
        <end position="619"/>
    </location>
</feature>
<dbReference type="Gene3D" id="3.90.870.50">
    <property type="match status" value="1"/>
</dbReference>
<dbReference type="STRING" id="469383.Cwoe_2550"/>
<dbReference type="Pfam" id="PF22521">
    <property type="entry name" value="HypF_C_2"/>
    <property type="match status" value="1"/>
</dbReference>
<dbReference type="PROSITE" id="PS51163">
    <property type="entry name" value="YRDC"/>
    <property type="match status" value="1"/>
</dbReference>
<dbReference type="KEGG" id="cwo:Cwoe_2550"/>
<dbReference type="EC" id="6.2.-.-" evidence="8"/>
<dbReference type="AlphaFoldDB" id="D3F8K8"/>
<evidence type="ECO:0000256" key="7">
    <source>
        <dbReference type="ARBA" id="ARBA00048220"/>
    </source>
</evidence>
<reference evidence="13 14" key="1">
    <citation type="journal article" date="2010" name="Stand. Genomic Sci.">
        <title>Complete genome sequence of Conexibacter woesei type strain (ID131577).</title>
        <authorList>
            <person name="Pukall R."/>
            <person name="Lapidus A."/>
            <person name="Glavina Del Rio T."/>
            <person name="Copeland A."/>
            <person name="Tice H."/>
            <person name="Cheng J.-F."/>
            <person name="Lucas S."/>
            <person name="Chen F."/>
            <person name="Nolan M."/>
            <person name="Bruce D."/>
            <person name="Goodwin L."/>
            <person name="Pitluck S."/>
            <person name="Mavromatis K."/>
            <person name="Ivanova N."/>
            <person name="Ovchinnikova G."/>
            <person name="Pati A."/>
            <person name="Chen A."/>
            <person name="Palaniappan K."/>
            <person name="Land M."/>
            <person name="Hauser L."/>
            <person name="Chang Y.-J."/>
            <person name="Jeffries C.D."/>
            <person name="Chain P."/>
            <person name="Meincke L."/>
            <person name="Sims D."/>
            <person name="Brettin T."/>
            <person name="Detter J.C."/>
            <person name="Rohde M."/>
            <person name="Goeker M."/>
            <person name="Bristow J."/>
            <person name="Eisen J.A."/>
            <person name="Markowitz V."/>
            <person name="Kyrpides N.C."/>
            <person name="Klenk H.-P."/>
            <person name="Hugenholtz P."/>
        </authorList>
    </citation>
    <scope>NUCLEOTIDE SEQUENCE [LARGE SCALE GENOMIC DNA]</scope>
    <source>
        <strain evidence="14">DSM 14684 / CIP 108061 / JCM 11494 / NBRC 100937 / ID131577</strain>
    </source>
</reference>
<evidence type="ECO:0000259" key="12">
    <source>
        <dbReference type="PROSITE" id="PS51163"/>
    </source>
</evidence>
<evidence type="ECO:0000256" key="9">
    <source>
        <dbReference type="PROSITE-ProRule" id="PRU00520"/>
    </source>
</evidence>
<evidence type="ECO:0000259" key="11">
    <source>
        <dbReference type="PROSITE" id="PS51160"/>
    </source>
</evidence>
<dbReference type="PANTHER" id="PTHR42959:SF1">
    <property type="entry name" value="CARBAMOYLTRANSFERASE HYPF"/>
    <property type="match status" value="1"/>
</dbReference>
<dbReference type="Gene3D" id="3.30.110.120">
    <property type="match status" value="1"/>
</dbReference>
<proteinExistence type="inferred from homology"/>
<comment type="catalytic activity">
    <reaction evidence="7">
        <text>C-terminal L-cysteinyl-[HypE protein] + carbamoyl phosphate + ATP + H2O = C-terminal S-carboxamide-L-cysteinyl-[HypE protein] + AMP + phosphate + diphosphate + H(+)</text>
        <dbReference type="Rhea" id="RHEA:55636"/>
        <dbReference type="Rhea" id="RHEA-COMP:14247"/>
        <dbReference type="Rhea" id="RHEA-COMP:14392"/>
        <dbReference type="ChEBI" id="CHEBI:15377"/>
        <dbReference type="ChEBI" id="CHEBI:15378"/>
        <dbReference type="ChEBI" id="CHEBI:30616"/>
        <dbReference type="ChEBI" id="CHEBI:33019"/>
        <dbReference type="ChEBI" id="CHEBI:43474"/>
        <dbReference type="ChEBI" id="CHEBI:58228"/>
        <dbReference type="ChEBI" id="CHEBI:76913"/>
        <dbReference type="ChEBI" id="CHEBI:139126"/>
        <dbReference type="ChEBI" id="CHEBI:456215"/>
    </reaction>
</comment>
<dbReference type="Pfam" id="PF00708">
    <property type="entry name" value="Acylphosphatase"/>
    <property type="match status" value="1"/>
</dbReference>
<keyword evidence="14" id="KW-1185">Reference proteome</keyword>
<dbReference type="GO" id="GO:0008270">
    <property type="term" value="F:zinc ion binding"/>
    <property type="evidence" value="ECO:0007669"/>
    <property type="project" value="UniProtKB-KW"/>
</dbReference>
<keyword evidence="3" id="KW-0436">Ligase</keyword>
<dbReference type="PROSITE" id="PS00150">
    <property type="entry name" value="ACYLPHOSPHATASE_1"/>
    <property type="match status" value="1"/>
</dbReference>
<evidence type="ECO:0000313" key="13">
    <source>
        <dbReference type="EMBL" id="ADB50972.1"/>
    </source>
</evidence>
<evidence type="ECO:0000256" key="2">
    <source>
        <dbReference type="ARBA" id="ARBA00008097"/>
    </source>
</evidence>
<dbReference type="InterPro" id="IPR051060">
    <property type="entry name" value="Carbamoyltrans_HypF-like"/>
</dbReference>
<dbReference type="InterPro" id="IPR055128">
    <property type="entry name" value="HypF_C_2"/>
</dbReference>
<feature type="domain" description="YrdC-like" evidence="12">
    <location>
        <begin position="211"/>
        <end position="406"/>
    </location>
</feature>
<dbReference type="PANTHER" id="PTHR42959">
    <property type="entry name" value="CARBAMOYLTRANSFERASE"/>
    <property type="match status" value="1"/>
</dbReference>
<dbReference type="PIRSF" id="PIRSF006256">
    <property type="entry name" value="CMPcnvr_hdrg_mat"/>
    <property type="match status" value="1"/>
</dbReference>
<gene>
    <name evidence="13" type="ordered locus">Cwoe_2550</name>
</gene>
<comment type="catalytic activity">
    <reaction evidence="9">
        <text>an acyl phosphate + H2O = a carboxylate + phosphate + H(+)</text>
        <dbReference type="Rhea" id="RHEA:14965"/>
        <dbReference type="ChEBI" id="CHEBI:15377"/>
        <dbReference type="ChEBI" id="CHEBI:15378"/>
        <dbReference type="ChEBI" id="CHEBI:29067"/>
        <dbReference type="ChEBI" id="CHEBI:43474"/>
        <dbReference type="ChEBI" id="CHEBI:59918"/>
        <dbReference type="EC" id="3.6.1.7"/>
    </reaction>
</comment>
<evidence type="ECO:0000256" key="8">
    <source>
        <dbReference type="PIRNR" id="PIRNR006256"/>
    </source>
</evidence>
<evidence type="ECO:0000256" key="10">
    <source>
        <dbReference type="SAM" id="MobiDB-lite"/>
    </source>
</evidence>
<evidence type="ECO:0000313" key="14">
    <source>
        <dbReference type="Proteomes" id="UP000008229"/>
    </source>
</evidence>
<dbReference type="InterPro" id="IPR041440">
    <property type="entry name" value="HypF_C"/>
</dbReference>
<dbReference type="InterPro" id="IPR036046">
    <property type="entry name" value="Acylphosphatase-like_dom_sf"/>
</dbReference>
<comment type="similarity">
    <text evidence="2 8">Belongs to the carbamoyltransferase HypF family.</text>
</comment>
<reference evidence="14" key="2">
    <citation type="submission" date="2010-01" db="EMBL/GenBank/DDBJ databases">
        <title>The complete genome of Conexibacter woesei DSM 14684.</title>
        <authorList>
            <consortium name="US DOE Joint Genome Institute (JGI-PGF)"/>
            <person name="Lucas S."/>
            <person name="Copeland A."/>
            <person name="Lapidus A."/>
            <person name="Glavina del Rio T."/>
            <person name="Dalin E."/>
            <person name="Tice H."/>
            <person name="Bruce D."/>
            <person name="Goodwin L."/>
            <person name="Pitluck S."/>
            <person name="Kyrpides N."/>
            <person name="Mavromatis K."/>
            <person name="Ivanova N."/>
            <person name="Mikhailova N."/>
            <person name="Chertkov O."/>
            <person name="Brettin T."/>
            <person name="Detter J.C."/>
            <person name="Han C."/>
            <person name="Larimer F."/>
            <person name="Land M."/>
            <person name="Hauser L."/>
            <person name="Markowitz V."/>
            <person name="Cheng J.-F."/>
            <person name="Hugenholtz P."/>
            <person name="Woyke T."/>
            <person name="Wu D."/>
            <person name="Pukall R."/>
            <person name="Steenblock K."/>
            <person name="Schneider S."/>
            <person name="Klenk H.-P."/>
            <person name="Eisen J.A."/>
        </authorList>
    </citation>
    <scope>NUCLEOTIDE SEQUENCE [LARGE SCALE GENOMIC DNA]</scope>
    <source>
        <strain evidence="14">DSM 14684 / CIP 108061 / JCM 11494 / NBRC 100937 / ID131577</strain>
    </source>
</reference>
<dbReference type="Proteomes" id="UP000008229">
    <property type="component" value="Chromosome"/>
</dbReference>
<dbReference type="PROSITE" id="PS51160">
    <property type="entry name" value="ACYLPHOSPHATASE_3"/>
    <property type="match status" value="1"/>
</dbReference>
<keyword evidence="9" id="KW-0378">Hydrolase</keyword>
<dbReference type="Pfam" id="PF07503">
    <property type="entry name" value="zf-HYPF"/>
    <property type="match status" value="2"/>
</dbReference>
<dbReference type="GO" id="GO:0051604">
    <property type="term" value="P:protein maturation"/>
    <property type="evidence" value="ECO:0007669"/>
    <property type="project" value="TreeGrafter"/>
</dbReference>
<evidence type="ECO:0000256" key="5">
    <source>
        <dbReference type="ARBA" id="ARBA00022771"/>
    </source>
</evidence>
<dbReference type="InterPro" id="IPR011125">
    <property type="entry name" value="Znf_HypF"/>
</dbReference>